<keyword evidence="5" id="KW-1185">Reference proteome</keyword>
<dbReference type="AlphaFoldDB" id="H8L265"/>
<organism evidence="4 5">
    <name type="scientific">Frateuria aurantia (strain ATCC 33424 / DSM 6220 / KCTC 2777 / LMG 1558 / NBRC 3245 / NCIMB 13370)</name>
    <name type="common">Acetobacter aurantius</name>
    <dbReference type="NCBI Taxonomy" id="767434"/>
    <lineage>
        <taxon>Bacteria</taxon>
        <taxon>Pseudomonadati</taxon>
        <taxon>Pseudomonadota</taxon>
        <taxon>Gammaproteobacteria</taxon>
        <taxon>Lysobacterales</taxon>
        <taxon>Rhodanobacteraceae</taxon>
        <taxon>Frateuria</taxon>
    </lineage>
</organism>
<dbReference type="PANTHER" id="PTHR10655">
    <property type="entry name" value="LYSOPHOSPHOLIPASE-RELATED"/>
    <property type="match status" value="1"/>
</dbReference>
<protein>
    <submittedName>
        <fullName evidence="4">Putative esterase</fullName>
    </submittedName>
</protein>
<keyword evidence="2" id="KW-0378">Hydrolase</keyword>
<dbReference type="EMBL" id="CP003350">
    <property type="protein sequence ID" value="AFC87573.1"/>
    <property type="molecule type" value="Genomic_DNA"/>
</dbReference>
<dbReference type="GO" id="GO:0016787">
    <property type="term" value="F:hydrolase activity"/>
    <property type="evidence" value="ECO:0007669"/>
    <property type="project" value="UniProtKB-KW"/>
</dbReference>
<evidence type="ECO:0000259" key="3">
    <source>
        <dbReference type="Pfam" id="PF02230"/>
    </source>
</evidence>
<dbReference type="Proteomes" id="UP000005234">
    <property type="component" value="Chromosome"/>
</dbReference>
<dbReference type="SUPFAM" id="SSF53474">
    <property type="entry name" value="alpha/beta-Hydrolases"/>
    <property type="match status" value="1"/>
</dbReference>
<dbReference type="InterPro" id="IPR050565">
    <property type="entry name" value="LYPA1-2/EST-like"/>
</dbReference>
<dbReference type="KEGG" id="fau:Fraau_3250"/>
<dbReference type="InterPro" id="IPR003140">
    <property type="entry name" value="PLipase/COase/thioEstase"/>
</dbReference>
<evidence type="ECO:0000313" key="4">
    <source>
        <dbReference type="EMBL" id="AFC87573.1"/>
    </source>
</evidence>
<name>H8L265_FRAAD</name>
<evidence type="ECO:0000256" key="1">
    <source>
        <dbReference type="ARBA" id="ARBA00006499"/>
    </source>
</evidence>
<gene>
    <name evidence="4" type="ordered locus">Fraau_3250</name>
</gene>
<dbReference type="RefSeq" id="WP_014404575.1">
    <property type="nucleotide sequence ID" value="NC_017033.1"/>
</dbReference>
<comment type="similarity">
    <text evidence="1">Belongs to the AB hydrolase superfamily. AB hydrolase 2 family.</text>
</comment>
<dbReference type="eggNOG" id="COG0400">
    <property type="taxonomic scope" value="Bacteria"/>
</dbReference>
<evidence type="ECO:0000256" key="2">
    <source>
        <dbReference type="ARBA" id="ARBA00022801"/>
    </source>
</evidence>
<proteinExistence type="inferred from homology"/>
<feature type="domain" description="Phospholipase/carboxylesterase/thioesterase" evidence="3">
    <location>
        <begin position="15"/>
        <end position="215"/>
    </location>
</feature>
<sequence length="221" mass="24173">MNLSTIEQETGPAPRFSIIWLHGLGADGNDFAPIVPELVDPSWPAIRFVFPNAPVRPITINGGTPMRAWFDILSFDRDQTPDEAGIRESINSLEALITRENQRGIPSERILLAGFSQGGVIVLEGGLRHPQRLAGIVALSTWLPGIGDPGREALAANRQTPVFWGHGSADPIVQPAWGRQSRDRLHALGLPVSWHEYPIGHHVCSAEIADLQAWLGQRLTN</sequence>
<dbReference type="HOGENOM" id="CLU_049413_3_2_6"/>
<evidence type="ECO:0000313" key="5">
    <source>
        <dbReference type="Proteomes" id="UP000005234"/>
    </source>
</evidence>
<dbReference type="OrthoDB" id="9801763at2"/>
<accession>H8L265</accession>
<reference evidence="4" key="1">
    <citation type="submission" date="2012-02" db="EMBL/GenBank/DDBJ databases">
        <title>The complete genome of Frateuria aurantia DSM 6220.</title>
        <authorList>
            <consortium name="US DOE Joint Genome Institute (JGI-PGF)"/>
            <person name="Lucas S."/>
            <person name="Copeland A."/>
            <person name="Lapidus A."/>
            <person name="Glavina del Rio T."/>
            <person name="Dalin E."/>
            <person name="Tice H."/>
            <person name="Bruce D."/>
            <person name="Goodwin L."/>
            <person name="Pitluck S."/>
            <person name="Peters L."/>
            <person name="Ovchinnikova G."/>
            <person name="Teshima H."/>
            <person name="Kyrpides N."/>
            <person name="Mavromatis K."/>
            <person name="Ivanova N."/>
            <person name="Brettin T."/>
            <person name="Detter J.C."/>
            <person name="Han C."/>
            <person name="Larimer F."/>
            <person name="Land M."/>
            <person name="Hauser L."/>
            <person name="Markowitz V."/>
            <person name="Cheng J.-F."/>
            <person name="Hugenholtz P."/>
            <person name="Woyke T."/>
            <person name="Wu D."/>
            <person name="Brambilla E."/>
            <person name="Klenk H.-P."/>
            <person name="Eisen J.A."/>
        </authorList>
    </citation>
    <scope>NUCLEOTIDE SEQUENCE</scope>
    <source>
        <strain evidence="4">DSM 6220</strain>
    </source>
</reference>
<dbReference type="InterPro" id="IPR029058">
    <property type="entry name" value="AB_hydrolase_fold"/>
</dbReference>
<dbReference type="Pfam" id="PF02230">
    <property type="entry name" value="Abhydrolase_2"/>
    <property type="match status" value="1"/>
</dbReference>
<dbReference type="Gene3D" id="3.40.50.1820">
    <property type="entry name" value="alpha/beta hydrolase"/>
    <property type="match status" value="1"/>
</dbReference>
<dbReference type="PANTHER" id="PTHR10655:SF17">
    <property type="entry name" value="LYSOPHOSPHOLIPASE-LIKE PROTEIN 1"/>
    <property type="match status" value="1"/>
</dbReference>
<dbReference type="STRING" id="767434.Fraau_3250"/>